<sequence length="94" mass="10391">MSTVTFDTHKFIRRLKESGMEEKQAEAIVDGFSEAQAEAQPVTKELFEVQLSLQSEQISLQIEKAKSDTIKWVAGLLLAQAALVATIMKLLALV</sequence>
<accession>A0A2N7M834</accession>
<dbReference type="Proteomes" id="UP000235405">
    <property type="component" value="Unassembled WGS sequence"/>
</dbReference>
<comment type="caution">
    <text evidence="2">The sequence shown here is derived from an EMBL/GenBank/DDBJ whole genome shotgun (WGS) entry which is preliminary data.</text>
</comment>
<organism evidence="2 3">
    <name type="scientific">Vibrio splendidus</name>
    <dbReference type="NCBI Taxonomy" id="29497"/>
    <lineage>
        <taxon>Bacteria</taxon>
        <taxon>Pseudomonadati</taxon>
        <taxon>Pseudomonadota</taxon>
        <taxon>Gammaproteobacteria</taxon>
        <taxon>Vibrionales</taxon>
        <taxon>Vibrionaceae</taxon>
        <taxon>Vibrio</taxon>
    </lineage>
</organism>
<reference evidence="3" key="1">
    <citation type="submission" date="2016-07" db="EMBL/GenBank/DDBJ databases">
        <title>Nontailed viruses are major unrecognized killers of bacteria in the ocean.</title>
        <authorList>
            <person name="Kauffman K."/>
            <person name="Hussain F."/>
            <person name="Yang J."/>
            <person name="Arevalo P."/>
            <person name="Brown J."/>
            <person name="Cutler M."/>
            <person name="Kelly L."/>
            <person name="Polz M.F."/>
        </authorList>
    </citation>
    <scope>NUCLEOTIDE SEQUENCE [LARGE SCALE GENOMIC DNA]</scope>
    <source>
        <strain evidence="3">10N.286.54.F3</strain>
    </source>
</reference>
<dbReference type="AlphaFoldDB" id="A0A2N7M834"/>
<keyword evidence="1" id="KW-0472">Membrane</keyword>
<feature type="transmembrane region" description="Helical" evidence="1">
    <location>
        <begin position="72"/>
        <end position="92"/>
    </location>
</feature>
<evidence type="ECO:0000313" key="2">
    <source>
        <dbReference type="EMBL" id="PMF17757.1"/>
    </source>
</evidence>
<dbReference type="EMBL" id="MCSW01000215">
    <property type="protein sequence ID" value="PMF17757.1"/>
    <property type="molecule type" value="Genomic_DNA"/>
</dbReference>
<evidence type="ECO:0000256" key="1">
    <source>
        <dbReference type="SAM" id="Phobius"/>
    </source>
</evidence>
<dbReference type="RefSeq" id="WP_102300570.1">
    <property type="nucleotide sequence ID" value="NZ_MCSW01000215.1"/>
</dbReference>
<evidence type="ECO:0000313" key="3">
    <source>
        <dbReference type="Proteomes" id="UP000235405"/>
    </source>
</evidence>
<protein>
    <submittedName>
        <fullName evidence="2">DUF1640 domain-containing protein</fullName>
    </submittedName>
</protein>
<keyword evidence="1" id="KW-1133">Transmembrane helix</keyword>
<gene>
    <name evidence="2" type="ORF">BCV19_17730</name>
</gene>
<name>A0A2N7M834_VIBSP</name>
<dbReference type="Gene3D" id="1.20.5.340">
    <property type="match status" value="1"/>
</dbReference>
<keyword evidence="1" id="KW-0812">Transmembrane</keyword>
<proteinExistence type="predicted"/>